<accession>A0AAD8Z3S2</accession>
<organism evidence="3 4">
    <name type="scientific">Electrophorus voltai</name>
    <dbReference type="NCBI Taxonomy" id="2609070"/>
    <lineage>
        <taxon>Eukaryota</taxon>
        <taxon>Metazoa</taxon>
        <taxon>Chordata</taxon>
        <taxon>Craniata</taxon>
        <taxon>Vertebrata</taxon>
        <taxon>Euteleostomi</taxon>
        <taxon>Actinopterygii</taxon>
        <taxon>Neopterygii</taxon>
        <taxon>Teleostei</taxon>
        <taxon>Ostariophysi</taxon>
        <taxon>Gymnotiformes</taxon>
        <taxon>Gymnotoidei</taxon>
        <taxon>Gymnotidae</taxon>
        <taxon>Electrophorus</taxon>
    </lineage>
</organism>
<feature type="compositionally biased region" description="Polar residues" evidence="1">
    <location>
        <begin position="250"/>
        <end position="263"/>
    </location>
</feature>
<name>A0AAD8Z3S2_9TELE</name>
<sequence length="611" mass="66044">MSRISLIHSDVSPPSPNHEPGPPILGDVIGVVKAAFKQVVNISKDDSVREVFEQVVEESAPPKDILGLSPARVDATKDATGDVLAAVVCEHEKEEAGGPTTADFMLATFEPMLAQTVGEAVDVEQVGLVEEPAEKPVELVKNLVQEPKQVAAESAKRAEQSFEEPIIKPVELIQKPTEESVKESGELVMELLEQDPKVDLRGEPEDWSPSQWNESPVHVELLTHSAENGEKQGKGGEEQAGVDERKQKQKNTTGETASSSQKQETLEIARVGETNGEKEEVEDSKGKADRELQKGESDVKMPEMVQRPGQDQELSLATEVSPEGASMLTTGVEKDGEEGEKKAAFVGVLIGSETEGEQVEGETAAGGEDEIETLIQNTPVVQKTPNEQGLYSTFHLHGKCLFHATLEVILATESPAIVVDINGREWEIPQASNTMDDVMHETNIMNDITSREPVLGHVKPIWDPLRLGDMPKALPPFPTLGLEHKDTNELVEEPPGSTQSSASGQEAWKTGVIAAAFFLLLQIVVTAVYILKCKRTPNRLLCVNVCVGSGAVPEKACEEGRGGVKYDVANADTTIPAEEPITMADLMEESQVQQETVTMTTLQTDTAAKNS</sequence>
<keyword evidence="2" id="KW-0472">Membrane</keyword>
<dbReference type="Proteomes" id="UP001239994">
    <property type="component" value="Unassembled WGS sequence"/>
</dbReference>
<feature type="compositionally biased region" description="Pro residues" evidence="1">
    <location>
        <begin position="13"/>
        <end position="22"/>
    </location>
</feature>
<feature type="compositionally biased region" description="Basic and acidic residues" evidence="1">
    <location>
        <begin position="275"/>
        <end position="301"/>
    </location>
</feature>
<evidence type="ECO:0000313" key="3">
    <source>
        <dbReference type="EMBL" id="KAK1792583.1"/>
    </source>
</evidence>
<feature type="transmembrane region" description="Helical" evidence="2">
    <location>
        <begin position="507"/>
        <end position="531"/>
    </location>
</feature>
<keyword evidence="2" id="KW-1133">Transmembrane helix</keyword>
<protein>
    <submittedName>
        <fullName evidence="3">Uncharacterized protein</fullName>
    </submittedName>
</protein>
<keyword evidence="4" id="KW-1185">Reference proteome</keyword>
<evidence type="ECO:0000256" key="1">
    <source>
        <dbReference type="SAM" id="MobiDB-lite"/>
    </source>
</evidence>
<dbReference type="AlphaFoldDB" id="A0AAD8Z3S2"/>
<evidence type="ECO:0000256" key="2">
    <source>
        <dbReference type="SAM" id="Phobius"/>
    </source>
</evidence>
<feature type="region of interest" description="Disordered" evidence="1">
    <location>
        <begin position="1"/>
        <end position="22"/>
    </location>
</feature>
<feature type="region of interest" description="Disordered" evidence="1">
    <location>
        <begin position="225"/>
        <end position="313"/>
    </location>
</feature>
<gene>
    <name evidence="3" type="ORF">P4O66_012521</name>
</gene>
<evidence type="ECO:0000313" key="4">
    <source>
        <dbReference type="Proteomes" id="UP001239994"/>
    </source>
</evidence>
<keyword evidence="2" id="KW-0812">Transmembrane</keyword>
<proteinExistence type="predicted"/>
<reference evidence="3" key="1">
    <citation type="submission" date="2023-03" db="EMBL/GenBank/DDBJ databases">
        <title>Electrophorus voltai genome.</title>
        <authorList>
            <person name="Bian C."/>
        </authorList>
    </citation>
    <scope>NUCLEOTIDE SEQUENCE</scope>
    <source>
        <strain evidence="3">CB-2022</strain>
        <tissue evidence="3">Muscle</tissue>
    </source>
</reference>
<feature type="compositionally biased region" description="Basic and acidic residues" evidence="1">
    <location>
        <begin position="227"/>
        <end position="246"/>
    </location>
</feature>
<comment type="caution">
    <text evidence="3">The sequence shown here is derived from an EMBL/GenBank/DDBJ whole genome shotgun (WGS) entry which is preliminary data.</text>
</comment>
<dbReference type="EMBL" id="JAROKS010000019">
    <property type="protein sequence ID" value="KAK1792583.1"/>
    <property type="molecule type" value="Genomic_DNA"/>
</dbReference>